<accession>A0ABU6C6B9</accession>
<proteinExistence type="predicted"/>
<dbReference type="EMBL" id="JAOZYB010000042">
    <property type="protein sequence ID" value="MEB3960250.1"/>
    <property type="molecule type" value="Genomic_DNA"/>
</dbReference>
<dbReference type="InterPro" id="IPR001308">
    <property type="entry name" value="ETF_a/FixB"/>
</dbReference>
<evidence type="ECO:0000313" key="1">
    <source>
        <dbReference type="EMBL" id="MEB3960250.1"/>
    </source>
</evidence>
<organism evidence="1 2">
    <name type="scientific">Streptomyces kunmingensis</name>
    <dbReference type="NCBI Taxonomy" id="68225"/>
    <lineage>
        <taxon>Bacteria</taxon>
        <taxon>Bacillati</taxon>
        <taxon>Actinomycetota</taxon>
        <taxon>Actinomycetes</taxon>
        <taxon>Kitasatosporales</taxon>
        <taxon>Streptomycetaceae</taxon>
        <taxon>Streptomyces</taxon>
    </lineage>
</organism>
<dbReference type="Proteomes" id="UP001352223">
    <property type="component" value="Unassembled WGS sequence"/>
</dbReference>
<keyword evidence="2" id="KW-1185">Reference proteome</keyword>
<dbReference type="SUPFAM" id="SSF52467">
    <property type="entry name" value="DHS-like NAD/FAD-binding domain"/>
    <property type="match status" value="1"/>
</dbReference>
<sequence length="55" mass="5902">SGAIQHRAGMQTSKTIVAVNKDAEAPIFDLVDYGVVGDLFDVVPQLTEEVKSRKG</sequence>
<evidence type="ECO:0000313" key="2">
    <source>
        <dbReference type="Proteomes" id="UP001352223"/>
    </source>
</evidence>
<reference evidence="1 2" key="1">
    <citation type="submission" date="2022-10" db="EMBL/GenBank/DDBJ databases">
        <authorList>
            <person name="Xie J."/>
            <person name="Shen N."/>
        </authorList>
    </citation>
    <scope>NUCLEOTIDE SEQUENCE [LARGE SCALE GENOMIC DNA]</scope>
    <source>
        <strain evidence="1 2">DSM 41681</strain>
    </source>
</reference>
<dbReference type="Gene3D" id="3.40.50.1220">
    <property type="entry name" value="TPP-binding domain"/>
    <property type="match status" value="1"/>
</dbReference>
<feature type="non-terminal residue" evidence="1">
    <location>
        <position position="1"/>
    </location>
</feature>
<comment type="caution">
    <text evidence="1">The sequence shown here is derived from an EMBL/GenBank/DDBJ whole genome shotgun (WGS) entry which is preliminary data.</text>
</comment>
<gene>
    <name evidence="1" type="ORF">OKJ48_08295</name>
</gene>
<dbReference type="InterPro" id="IPR029035">
    <property type="entry name" value="DHS-like_NAD/FAD-binding_dom"/>
</dbReference>
<dbReference type="PANTHER" id="PTHR43153">
    <property type="entry name" value="ELECTRON TRANSFER FLAVOPROTEIN ALPHA"/>
    <property type="match status" value="1"/>
</dbReference>
<dbReference type="PANTHER" id="PTHR43153:SF1">
    <property type="entry name" value="ELECTRON TRANSFER FLAVOPROTEIN SUBUNIT ALPHA, MITOCHONDRIAL"/>
    <property type="match status" value="1"/>
</dbReference>
<protein>
    <submittedName>
        <fullName evidence="1">Electron transfer flavoprotein subunit alpha/FixB family protein</fullName>
    </submittedName>
</protein>
<name>A0ABU6C6B9_9ACTN</name>